<dbReference type="GO" id="GO:0016020">
    <property type="term" value="C:membrane"/>
    <property type="evidence" value="ECO:0007669"/>
    <property type="project" value="UniProtKB-SubCell"/>
</dbReference>
<comment type="caution">
    <text evidence="5">The sequence shown here is derived from an EMBL/GenBank/DDBJ whole genome shotgun (WGS) entry which is preliminary data.</text>
</comment>
<sequence>MQPPSGRVAVLLAVLAAVICPGVGAEYIYPGALYPAGCSVPPAATASGRCPDNLSDPDEPFELPQVNISVNLRKFTAIDQKLFTFTATVELIMVWVDDGRTLLDIQLMTANTSRSNSKCGKPCFVGLAAAQACCDGIWLPTLQLDNAETKTVVQESYAIDSDAYRDSITGNSASFVTYIVRLSATFDQNLDFTAFPFDQHALRVSISCTTCDFAPLTSQLVSYAQGGYIHGSPSTPVRAASFGNTNVTLLANAGRPLSAEDSMSVDGQSYPLSSGWQIRFLELFVVTNTDNRALKTKPIASIAEVRSATVNGVVFVIHTARVTRIYYALQTIVPPIILVLSAFTAFLVAKDRFVDRLKALVGLMFPLYIFQFALTAILPGTYTLLAPNYLVFVSLIILLCLILVSAVSFLIVSRKDRFEWKHMMRKGRENWVKRQSHFRSESVRVRYDSSEVTDETLIRATDLRSDSAHAAANGMSSHQEDNVKKMEEGKKDKDDKKDKDKAHDELVEKAIDKLMHKRRSPIRAVKWWWSAMAFSDIRGYREHVALVFETIALTILMLFYIAAVLVIFLRLDHIGHNVNTS</sequence>
<feature type="compositionally biased region" description="Basic and acidic residues" evidence="2">
    <location>
        <begin position="478"/>
        <end position="502"/>
    </location>
</feature>
<feature type="transmembrane region" description="Helical" evidence="3">
    <location>
        <begin position="544"/>
        <end position="569"/>
    </location>
</feature>
<evidence type="ECO:0000256" key="2">
    <source>
        <dbReference type="SAM" id="MobiDB-lite"/>
    </source>
</evidence>
<evidence type="ECO:0000313" key="6">
    <source>
        <dbReference type="Proteomes" id="UP001465755"/>
    </source>
</evidence>
<dbReference type="InterPro" id="IPR038050">
    <property type="entry name" value="Neuro_actylchol_rec"/>
</dbReference>
<proteinExistence type="predicted"/>
<reference evidence="5 6" key="1">
    <citation type="journal article" date="2024" name="Nat. Commun.">
        <title>Phylogenomics reveals the evolutionary origins of lichenization in chlorophyte algae.</title>
        <authorList>
            <person name="Puginier C."/>
            <person name="Libourel C."/>
            <person name="Otte J."/>
            <person name="Skaloud P."/>
            <person name="Haon M."/>
            <person name="Grisel S."/>
            <person name="Petersen M."/>
            <person name="Berrin J.G."/>
            <person name="Delaux P.M."/>
            <person name="Dal Grande F."/>
            <person name="Keller J."/>
        </authorList>
    </citation>
    <scope>NUCLEOTIDE SEQUENCE [LARGE SCALE GENOMIC DNA]</scope>
    <source>
        <strain evidence="5 6">SAG 2036</strain>
    </source>
</reference>
<feature type="transmembrane region" description="Helical" evidence="3">
    <location>
        <begin position="325"/>
        <end position="348"/>
    </location>
</feature>
<feature type="signal peptide" evidence="4">
    <location>
        <begin position="1"/>
        <end position="25"/>
    </location>
</feature>
<dbReference type="InterPro" id="IPR006201">
    <property type="entry name" value="Neur_channel"/>
</dbReference>
<dbReference type="InterPro" id="IPR036719">
    <property type="entry name" value="Neuro-gated_channel_TM_sf"/>
</dbReference>
<feature type="chain" id="PRO_5043699377" evidence="4">
    <location>
        <begin position="26"/>
        <end position="581"/>
    </location>
</feature>
<dbReference type="AlphaFoldDB" id="A0AAW1P0Y8"/>
<name>A0AAW1P0Y8_9CHLO</name>
<keyword evidence="3" id="KW-1133">Transmembrane helix</keyword>
<keyword evidence="3" id="KW-0472">Membrane</keyword>
<evidence type="ECO:0000256" key="4">
    <source>
        <dbReference type="SAM" id="SignalP"/>
    </source>
</evidence>
<accession>A0AAW1P0Y8</accession>
<evidence type="ECO:0000256" key="3">
    <source>
        <dbReference type="SAM" id="Phobius"/>
    </source>
</evidence>
<dbReference type="GO" id="GO:0004888">
    <property type="term" value="F:transmembrane signaling receptor activity"/>
    <property type="evidence" value="ECO:0007669"/>
    <property type="project" value="InterPro"/>
</dbReference>
<dbReference type="PANTHER" id="PTHR18945">
    <property type="entry name" value="NEUROTRANSMITTER GATED ION CHANNEL"/>
    <property type="match status" value="1"/>
</dbReference>
<keyword evidence="4" id="KW-0732">Signal</keyword>
<dbReference type="Gene3D" id="1.20.58.390">
    <property type="entry name" value="Neurotransmitter-gated ion-channel transmembrane domain"/>
    <property type="match status" value="1"/>
</dbReference>
<evidence type="ECO:0000313" key="5">
    <source>
        <dbReference type="EMBL" id="KAK9801875.1"/>
    </source>
</evidence>
<dbReference type="EMBL" id="JALJOQ010000075">
    <property type="protein sequence ID" value="KAK9801875.1"/>
    <property type="molecule type" value="Genomic_DNA"/>
</dbReference>
<dbReference type="GO" id="GO:0005230">
    <property type="term" value="F:extracellular ligand-gated monoatomic ion channel activity"/>
    <property type="evidence" value="ECO:0007669"/>
    <property type="project" value="InterPro"/>
</dbReference>
<organism evidence="5 6">
    <name type="scientific">Symbiochloris irregularis</name>
    <dbReference type="NCBI Taxonomy" id="706552"/>
    <lineage>
        <taxon>Eukaryota</taxon>
        <taxon>Viridiplantae</taxon>
        <taxon>Chlorophyta</taxon>
        <taxon>core chlorophytes</taxon>
        <taxon>Trebouxiophyceae</taxon>
        <taxon>Trebouxiales</taxon>
        <taxon>Trebouxiaceae</taxon>
        <taxon>Symbiochloris</taxon>
    </lineage>
</organism>
<dbReference type="SUPFAM" id="SSF63712">
    <property type="entry name" value="Nicotinic receptor ligand binding domain-like"/>
    <property type="match status" value="1"/>
</dbReference>
<feature type="transmembrane region" description="Helical" evidence="3">
    <location>
        <begin position="390"/>
        <end position="412"/>
    </location>
</feature>
<protein>
    <submittedName>
        <fullName evidence="5">Uncharacterized protein</fullName>
    </submittedName>
</protein>
<keyword evidence="6" id="KW-1185">Reference proteome</keyword>
<dbReference type="Proteomes" id="UP001465755">
    <property type="component" value="Unassembled WGS sequence"/>
</dbReference>
<dbReference type="InterPro" id="IPR036734">
    <property type="entry name" value="Neur_chan_lig-bd_sf"/>
</dbReference>
<dbReference type="SUPFAM" id="SSF90112">
    <property type="entry name" value="Neurotransmitter-gated ion-channel transmembrane pore"/>
    <property type="match status" value="1"/>
</dbReference>
<comment type="subcellular location">
    <subcellularLocation>
        <location evidence="1">Membrane</location>
        <topology evidence="1">Multi-pass membrane protein</topology>
    </subcellularLocation>
</comment>
<keyword evidence="3" id="KW-0812">Transmembrane</keyword>
<feature type="transmembrane region" description="Helical" evidence="3">
    <location>
        <begin position="360"/>
        <end position="378"/>
    </location>
</feature>
<evidence type="ECO:0000256" key="1">
    <source>
        <dbReference type="ARBA" id="ARBA00004141"/>
    </source>
</evidence>
<gene>
    <name evidence="5" type="ORF">WJX73_005920</name>
</gene>
<feature type="region of interest" description="Disordered" evidence="2">
    <location>
        <begin position="471"/>
        <end position="502"/>
    </location>
</feature>
<dbReference type="Gene3D" id="2.70.170.10">
    <property type="entry name" value="Neurotransmitter-gated ion-channel ligand-binding domain"/>
    <property type="match status" value="1"/>
</dbReference>